<dbReference type="Pfam" id="PF10531">
    <property type="entry name" value="SLBB"/>
    <property type="match status" value="5"/>
</dbReference>
<sequence>MKYLKFTLIVAILFICCIITIPGFAQSIPQNLSGVNISDLTDAQIQQIIQQAQASGLSDSQLVQQAQNRGLTADQVQLLQQRIADYRKTHNAPPGDDTTQNQPRRLNYQQDTSNRPKRVNAAQMAAHSRIFGADLFRNGNLTFEPNLHMATPVNYVLGPDDQVDINVYGNSLINWKLNVSPEGNINIPGIGLLNVSGKTIEQATASIKSKLAANNYAIGRGTSVQVNLGNIRSIKVIIVGEVQKPGTYTLPSLATVFNALYSAGGPNDKGSFRQIEVIRNNHVVRRLDIYDFLVKGETRDNIGLQDQDIIRVPTYKVRVEMDGMVKTPALFEVLPGESLHDVIRFAGGFADEAYTAIVKVSQISDQQRRITDVPESDYNNYIPLRGDIYTVGSIINRFENRVTINGAVFRPGQFELQKGLTLSQLIAKAAGLKEDAFMGTGTITRLKPDNSSEIISFNLADVVNKTAPDILLQREDVVNISSIFDLRDKYIVSIKGDVRRSGDFAYADSMSVEDLIIQAGGFVTGASPKRIEVARRVNDSDPKSKSSKVADVFSIDVDADLKNGKVNFKLKPFDIVSVYSLPGYENQRTVKVEGEVLYPGYYTIQQKNEKVSDIIVRAGGLTASADAEGGTLKRDNIAILGIDKYKTDTTGIAKERVDRLKRLKVAYKDSTSNENLQFRNDYVGIDLPAILKKPGTGIDLILEDGDVIRIPKQEQVVRVNGEVLYPSAIVYNKNKTFDGYVYNAGGYSPEALRHGAYVVYPNGTVKGTRKFLFFNNHPAVKPGSEIYVPKKPVRRGLSPTELIGITSGLASIAAVILGIISLHK</sequence>
<dbReference type="Gene3D" id="3.30.1950.10">
    <property type="entry name" value="wza like domain"/>
    <property type="match status" value="1"/>
</dbReference>
<dbReference type="Pfam" id="PF02563">
    <property type="entry name" value="Poly_export"/>
    <property type="match status" value="1"/>
</dbReference>
<dbReference type="EMBL" id="AP017313">
    <property type="protein sequence ID" value="BAU55746.1"/>
    <property type="molecule type" value="Genomic_DNA"/>
</dbReference>
<organism evidence="1 2">
    <name type="scientific">Mucilaginibacter gotjawali</name>
    <dbReference type="NCBI Taxonomy" id="1550579"/>
    <lineage>
        <taxon>Bacteria</taxon>
        <taxon>Pseudomonadati</taxon>
        <taxon>Bacteroidota</taxon>
        <taxon>Sphingobacteriia</taxon>
        <taxon>Sphingobacteriales</taxon>
        <taxon>Sphingobacteriaceae</taxon>
        <taxon>Mucilaginibacter</taxon>
    </lineage>
</organism>
<gene>
    <name evidence="1" type="primary">kpsD</name>
    <name evidence="1" type="ORF">MgSA37_03938</name>
</gene>
<dbReference type="AlphaFoldDB" id="A0A0X8X502"/>
<evidence type="ECO:0000313" key="1">
    <source>
        <dbReference type="EMBL" id="BAU55746.1"/>
    </source>
</evidence>
<accession>A0A0X8X502</accession>
<dbReference type="GO" id="GO:0015159">
    <property type="term" value="F:polysaccharide transmembrane transporter activity"/>
    <property type="evidence" value="ECO:0007669"/>
    <property type="project" value="InterPro"/>
</dbReference>
<name>A0A0X8X502_9SPHI</name>
<dbReference type="PANTHER" id="PTHR33619">
    <property type="entry name" value="POLYSACCHARIDE EXPORT PROTEIN GFCE-RELATED"/>
    <property type="match status" value="1"/>
</dbReference>
<reference evidence="1 2" key="1">
    <citation type="submission" date="2015-12" db="EMBL/GenBank/DDBJ databases">
        <title>Genome sequence of Mucilaginibacter gotjawali.</title>
        <authorList>
            <person name="Lee J.S."/>
            <person name="Lee K.C."/>
            <person name="Kim K.K."/>
            <person name="Lee B.W."/>
        </authorList>
    </citation>
    <scope>NUCLEOTIDE SEQUENCE [LARGE SCALE GENOMIC DNA]</scope>
    <source>
        <strain evidence="1 2">SA3-7</strain>
    </source>
</reference>
<keyword evidence="2" id="KW-1185">Reference proteome</keyword>
<dbReference type="Gene3D" id="3.10.560.10">
    <property type="entry name" value="Outer membrane lipoprotein wza domain like"/>
    <property type="match status" value="5"/>
</dbReference>
<evidence type="ECO:0000313" key="2">
    <source>
        <dbReference type="Proteomes" id="UP000218263"/>
    </source>
</evidence>
<dbReference type="InterPro" id="IPR019554">
    <property type="entry name" value="Soluble_ligand-bd"/>
</dbReference>
<dbReference type="InterPro" id="IPR049712">
    <property type="entry name" value="Poly_export"/>
</dbReference>
<dbReference type="InterPro" id="IPR003715">
    <property type="entry name" value="Poly_export_N"/>
</dbReference>
<dbReference type="OrthoDB" id="9808948at2"/>
<dbReference type="KEGG" id="mgot:MgSA37_03938"/>
<dbReference type="Proteomes" id="UP000218263">
    <property type="component" value="Chromosome"/>
</dbReference>
<proteinExistence type="predicted"/>
<dbReference type="PANTHER" id="PTHR33619:SF3">
    <property type="entry name" value="POLYSACCHARIDE EXPORT PROTEIN GFCE-RELATED"/>
    <property type="match status" value="1"/>
</dbReference>
<protein>
    <submittedName>
        <fullName evidence="1">Polysialic acid transport protein KpsD</fullName>
    </submittedName>
</protein>
<dbReference type="RefSeq" id="WP_096354183.1">
    <property type="nucleotide sequence ID" value="NZ_AP017313.1"/>
</dbReference>